<evidence type="ECO:0000256" key="4">
    <source>
        <dbReference type="ARBA" id="ARBA00022692"/>
    </source>
</evidence>
<dbReference type="KEGG" id="aplc:110986830"/>
<dbReference type="GO" id="GO:0015165">
    <property type="term" value="F:pyrimidine nucleotide-sugar transmembrane transporter activity"/>
    <property type="evidence" value="ECO:0007669"/>
    <property type="project" value="InterPro"/>
</dbReference>
<comment type="similarity">
    <text evidence="2">Belongs to the nucleotide-sugar transporter family. SLC35A subfamily.</text>
</comment>
<evidence type="ECO:0000256" key="1">
    <source>
        <dbReference type="ARBA" id="ARBA00004141"/>
    </source>
</evidence>
<dbReference type="GeneID" id="110986830"/>
<reference evidence="9" key="1">
    <citation type="submission" date="2025-08" db="UniProtKB">
        <authorList>
            <consortium name="RefSeq"/>
        </authorList>
    </citation>
    <scope>IDENTIFICATION</scope>
</reference>
<evidence type="ECO:0000256" key="6">
    <source>
        <dbReference type="ARBA" id="ARBA00023136"/>
    </source>
</evidence>
<dbReference type="GO" id="GO:0000139">
    <property type="term" value="C:Golgi membrane"/>
    <property type="evidence" value="ECO:0007669"/>
    <property type="project" value="InterPro"/>
</dbReference>
<feature type="transmembrane region" description="Helical" evidence="7">
    <location>
        <begin position="166"/>
        <end position="189"/>
    </location>
</feature>
<keyword evidence="3" id="KW-0762">Sugar transport</keyword>
<feature type="transmembrane region" description="Helical" evidence="7">
    <location>
        <begin position="392"/>
        <end position="413"/>
    </location>
</feature>
<dbReference type="InterPro" id="IPR037185">
    <property type="entry name" value="EmrE-like"/>
</dbReference>
<keyword evidence="3" id="KW-0813">Transport</keyword>
<gene>
    <name evidence="9" type="primary">LOC110986830</name>
</gene>
<feature type="transmembrane region" description="Helical" evidence="7">
    <location>
        <begin position="363"/>
        <end position="386"/>
    </location>
</feature>
<dbReference type="Pfam" id="PF04142">
    <property type="entry name" value="Nuc_sug_transp"/>
    <property type="match status" value="1"/>
</dbReference>
<feature type="transmembrane region" description="Helical" evidence="7">
    <location>
        <begin position="259"/>
        <end position="276"/>
    </location>
</feature>
<evidence type="ECO:0000313" key="8">
    <source>
        <dbReference type="Proteomes" id="UP000694845"/>
    </source>
</evidence>
<evidence type="ECO:0000256" key="7">
    <source>
        <dbReference type="SAM" id="Phobius"/>
    </source>
</evidence>
<feature type="transmembrane region" description="Helical" evidence="7">
    <location>
        <begin position="332"/>
        <end position="351"/>
    </location>
</feature>
<dbReference type="OrthoDB" id="10061436at2759"/>
<evidence type="ECO:0000256" key="2">
    <source>
        <dbReference type="ARBA" id="ARBA00009976"/>
    </source>
</evidence>
<dbReference type="RefSeq" id="XP_022104747.1">
    <property type="nucleotide sequence ID" value="XM_022249055.1"/>
</dbReference>
<dbReference type="Proteomes" id="UP000694845">
    <property type="component" value="Unplaced"/>
</dbReference>
<comment type="subcellular location">
    <subcellularLocation>
        <location evidence="1">Membrane</location>
        <topology evidence="1">Multi-pass membrane protein</topology>
    </subcellularLocation>
</comment>
<feature type="transmembrane region" description="Helical" evidence="7">
    <location>
        <begin position="100"/>
        <end position="119"/>
    </location>
</feature>
<organism evidence="8 9">
    <name type="scientific">Acanthaster planci</name>
    <name type="common">Crown-of-thorns starfish</name>
    <dbReference type="NCBI Taxonomy" id="133434"/>
    <lineage>
        <taxon>Eukaryota</taxon>
        <taxon>Metazoa</taxon>
        <taxon>Echinodermata</taxon>
        <taxon>Eleutherozoa</taxon>
        <taxon>Asterozoa</taxon>
        <taxon>Asteroidea</taxon>
        <taxon>Valvatacea</taxon>
        <taxon>Valvatida</taxon>
        <taxon>Acanthasteridae</taxon>
        <taxon>Acanthaster</taxon>
    </lineage>
</organism>
<proteinExistence type="inferred from homology"/>
<dbReference type="PANTHER" id="PTHR10231">
    <property type="entry name" value="NUCLEOTIDE-SUGAR TRANSMEMBRANE TRANSPORTER"/>
    <property type="match status" value="1"/>
</dbReference>
<dbReference type="SUPFAM" id="SSF103481">
    <property type="entry name" value="Multidrug resistance efflux transporter EmrE"/>
    <property type="match status" value="1"/>
</dbReference>
<keyword evidence="5 7" id="KW-1133">Transmembrane helix</keyword>
<evidence type="ECO:0000313" key="9">
    <source>
        <dbReference type="RefSeq" id="XP_022104747.1"/>
    </source>
</evidence>
<feature type="transmembrane region" description="Helical" evidence="7">
    <location>
        <begin position="131"/>
        <end position="154"/>
    </location>
</feature>
<sequence length="433" mass="48347">MTCSVLLTCRVQSWRAAEGADWQQFRLFKPLLADTFICGRGPYFTAVISLNLSSDCFIISCDFSPRPGPSSGQVDNMIIETVIEPMTGHSTPQPGPLARGIYALILVLFEVLIQTVAFAGRHFNTTKQFPISTATLVLSVELTKFALCYLAFCVQHRRLRFMPSPVFLLPAVFFVTANNLFFHCLNYIPPPTWNVLLQSRLVFAALASYVIVGRPLGRWKWLAMITFLLAATLAVLLYPEVGRFKPAYEKDKKDDTARSLWWVIAAVFGVTCSAFSHDSAEYVSKLCSRPITEKYIQLYFFSTVLAVTWAELKTNGNLLLMDMKMFFPLDFYLSILNLIVGTLCGLAVTSISTSRLSSLADEASFITAWISPLLFLASTLACWLVFPKQQGYPYAVTALIFVFMGIASFLFSIHTSPLSQEQRRVGLPIGQEA</sequence>
<dbReference type="InterPro" id="IPR007271">
    <property type="entry name" value="Nuc_sug_transpt"/>
</dbReference>
<accession>A0A8B7ZIA7</accession>
<dbReference type="AlphaFoldDB" id="A0A8B7ZIA7"/>
<protein>
    <submittedName>
        <fullName evidence="9">Uncharacterized protein LOC110986830 isoform X1</fullName>
    </submittedName>
</protein>
<evidence type="ECO:0000256" key="3">
    <source>
        <dbReference type="ARBA" id="ARBA00022597"/>
    </source>
</evidence>
<keyword evidence="6 7" id="KW-0472">Membrane</keyword>
<evidence type="ECO:0000256" key="5">
    <source>
        <dbReference type="ARBA" id="ARBA00022989"/>
    </source>
</evidence>
<feature type="transmembrane region" description="Helical" evidence="7">
    <location>
        <begin position="219"/>
        <end position="239"/>
    </location>
</feature>
<keyword evidence="4 7" id="KW-0812">Transmembrane</keyword>
<name>A0A8B7ZIA7_ACAPL</name>
<keyword evidence="8" id="KW-1185">Reference proteome</keyword>